<keyword evidence="5 7" id="KW-0413">Isomerase</keyword>
<comment type="function">
    <text evidence="7">Provides the (R)-glutamate required for cell wall biosynthesis.</text>
</comment>
<dbReference type="InterPro" id="IPR033134">
    <property type="entry name" value="Asp/Glu_racemase_AS_2"/>
</dbReference>
<feature type="binding site" evidence="7">
    <location>
        <begin position="14"/>
        <end position="15"/>
    </location>
    <ligand>
        <name>substrate</name>
    </ligand>
</feature>
<name>A0A2T2XF57_9FIRM</name>
<feature type="active site" description="Proton donor/acceptor" evidence="7">
    <location>
        <position position="188"/>
    </location>
</feature>
<dbReference type="UniPathway" id="UPA00219"/>
<sequence>MSAHPDPRPIGMFDSGEGGLTVLKRARDLYPGENYLYAADSGHFPYGSRSLSQVREFFLSFLDFFLSHNVKAIVIACNTATAAALEIAQEISPVPVIGVIQPGVVDAIHASKSGVIGILSTEATYQAGVYPNALKALNPQIKSIAHPCPILVTMVESGQTSGPQVENRVRQCTHSLLSHNADTVILGCTHFPHMEHIFRKVINGRAVIIDPGLSTARLLPSILGPLNTTGEGSMAFYTTGDPKFALHIARILWPDLAEEPRQLLWEKTSLKTLT</sequence>
<keyword evidence="3 7" id="KW-0133">Cell shape</keyword>
<keyword evidence="6 7" id="KW-0961">Cell wall biogenesis/degradation</keyword>
<proteinExistence type="inferred from homology"/>
<dbReference type="Pfam" id="PF01177">
    <property type="entry name" value="Asp_Glu_race"/>
    <property type="match status" value="1"/>
</dbReference>
<dbReference type="PROSITE" id="PS00923">
    <property type="entry name" value="ASP_GLU_RACEMASE_1"/>
    <property type="match status" value="1"/>
</dbReference>
<evidence type="ECO:0000313" key="9">
    <source>
        <dbReference type="Proteomes" id="UP000242972"/>
    </source>
</evidence>
<accession>A0A2T2XF57</accession>
<evidence type="ECO:0000256" key="6">
    <source>
        <dbReference type="ARBA" id="ARBA00023316"/>
    </source>
</evidence>
<dbReference type="Gene3D" id="3.40.50.1860">
    <property type="match status" value="2"/>
</dbReference>
<comment type="catalytic activity">
    <reaction evidence="1 7">
        <text>L-glutamate = D-glutamate</text>
        <dbReference type="Rhea" id="RHEA:12813"/>
        <dbReference type="ChEBI" id="CHEBI:29985"/>
        <dbReference type="ChEBI" id="CHEBI:29986"/>
        <dbReference type="EC" id="5.1.1.3"/>
    </reaction>
</comment>
<dbReference type="PROSITE" id="PS00924">
    <property type="entry name" value="ASP_GLU_RACEMASE_2"/>
    <property type="match status" value="1"/>
</dbReference>
<evidence type="ECO:0000256" key="5">
    <source>
        <dbReference type="ARBA" id="ARBA00023235"/>
    </source>
</evidence>
<evidence type="ECO:0000256" key="4">
    <source>
        <dbReference type="ARBA" id="ARBA00022984"/>
    </source>
</evidence>
<dbReference type="HAMAP" id="MF_00258">
    <property type="entry name" value="Glu_racemase"/>
    <property type="match status" value="1"/>
</dbReference>
<feature type="active site" description="Proton donor/acceptor" evidence="7">
    <location>
        <position position="77"/>
    </location>
</feature>
<dbReference type="PANTHER" id="PTHR21198">
    <property type="entry name" value="GLUTAMATE RACEMASE"/>
    <property type="match status" value="1"/>
</dbReference>
<dbReference type="Proteomes" id="UP000242972">
    <property type="component" value="Unassembled WGS sequence"/>
</dbReference>
<feature type="binding site" evidence="7">
    <location>
        <begin position="189"/>
        <end position="190"/>
    </location>
    <ligand>
        <name>substrate</name>
    </ligand>
</feature>
<evidence type="ECO:0000256" key="1">
    <source>
        <dbReference type="ARBA" id="ARBA00001602"/>
    </source>
</evidence>
<gene>
    <name evidence="7 8" type="primary">murI</name>
    <name evidence="8" type="ORF">C7B46_11280</name>
</gene>
<keyword evidence="4 7" id="KW-0573">Peptidoglycan synthesis</keyword>
<feature type="binding site" evidence="7">
    <location>
        <begin position="46"/>
        <end position="47"/>
    </location>
    <ligand>
        <name>substrate</name>
    </ligand>
</feature>
<organism evidence="8 9">
    <name type="scientific">Sulfobacillus benefaciens</name>
    <dbReference type="NCBI Taxonomy" id="453960"/>
    <lineage>
        <taxon>Bacteria</taxon>
        <taxon>Bacillati</taxon>
        <taxon>Bacillota</taxon>
        <taxon>Clostridia</taxon>
        <taxon>Eubacteriales</taxon>
        <taxon>Clostridiales Family XVII. Incertae Sedis</taxon>
        <taxon>Sulfobacillus</taxon>
    </lineage>
</organism>
<dbReference type="EMBL" id="PXYW01000026">
    <property type="protein sequence ID" value="PSR33144.1"/>
    <property type="molecule type" value="Genomic_DNA"/>
</dbReference>
<dbReference type="GO" id="GO:0008360">
    <property type="term" value="P:regulation of cell shape"/>
    <property type="evidence" value="ECO:0007669"/>
    <property type="project" value="UniProtKB-KW"/>
</dbReference>
<dbReference type="GO" id="GO:0008881">
    <property type="term" value="F:glutamate racemase activity"/>
    <property type="evidence" value="ECO:0007669"/>
    <property type="project" value="UniProtKB-UniRule"/>
</dbReference>
<protein>
    <recommendedName>
        <fullName evidence="2 7">Glutamate racemase</fullName>
        <ecNumber evidence="2 7">5.1.1.3</ecNumber>
    </recommendedName>
</protein>
<dbReference type="InterPro" id="IPR004391">
    <property type="entry name" value="Glu_race"/>
</dbReference>
<evidence type="ECO:0000313" key="8">
    <source>
        <dbReference type="EMBL" id="PSR33144.1"/>
    </source>
</evidence>
<comment type="pathway">
    <text evidence="7">Cell wall biogenesis; peptidoglycan biosynthesis.</text>
</comment>
<dbReference type="GO" id="GO:0009252">
    <property type="term" value="P:peptidoglycan biosynthetic process"/>
    <property type="evidence" value="ECO:0007669"/>
    <property type="project" value="UniProtKB-UniRule"/>
</dbReference>
<dbReference type="NCBIfam" id="TIGR00067">
    <property type="entry name" value="glut_race"/>
    <property type="match status" value="1"/>
</dbReference>
<feature type="binding site" evidence="7">
    <location>
        <begin position="78"/>
        <end position="79"/>
    </location>
    <ligand>
        <name>substrate</name>
    </ligand>
</feature>
<evidence type="ECO:0000256" key="3">
    <source>
        <dbReference type="ARBA" id="ARBA00022960"/>
    </source>
</evidence>
<dbReference type="GO" id="GO:0071555">
    <property type="term" value="P:cell wall organization"/>
    <property type="evidence" value="ECO:0007669"/>
    <property type="project" value="UniProtKB-KW"/>
</dbReference>
<dbReference type="FunFam" id="3.40.50.1860:FF:000001">
    <property type="entry name" value="Glutamate racemase"/>
    <property type="match status" value="1"/>
</dbReference>
<dbReference type="EC" id="5.1.1.3" evidence="2 7"/>
<dbReference type="SUPFAM" id="SSF53681">
    <property type="entry name" value="Aspartate/glutamate racemase"/>
    <property type="match status" value="2"/>
</dbReference>
<dbReference type="InterPro" id="IPR015942">
    <property type="entry name" value="Asp/Glu/hydantoin_racemase"/>
</dbReference>
<comment type="similarity">
    <text evidence="7">Belongs to the aspartate/glutamate racemases family.</text>
</comment>
<evidence type="ECO:0000256" key="2">
    <source>
        <dbReference type="ARBA" id="ARBA00013090"/>
    </source>
</evidence>
<dbReference type="InterPro" id="IPR001920">
    <property type="entry name" value="Asp/Glu_race"/>
</dbReference>
<dbReference type="PANTHER" id="PTHR21198:SF3">
    <property type="entry name" value="GLUTAMATE RACEMASE"/>
    <property type="match status" value="1"/>
</dbReference>
<dbReference type="AlphaFoldDB" id="A0A2T2XF57"/>
<reference evidence="8 9" key="1">
    <citation type="journal article" date="2014" name="BMC Genomics">
        <title>Comparison of environmental and isolate Sulfobacillus genomes reveals diverse carbon, sulfur, nitrogen, and hydrogen metabolisms.</title>
        <authorList>
            <person name="Justice N.B."/>
            <person name="Norman A."/>
            <person name="Brown C.T."/>
            <person name="Singh A."/>
            <person name="Thomas B.C."/>
            <person name="Banfield J.F."/>
        </authorList>
    </citation>
    <scope>NUCLEOTIDE SEQUENCE [LARGE SCALE GENOMIC DNA]</scope>
    <source>
        <strain evidence="8">AMDSBA4</strain>
    </source>
</reference>
<dbReference type="InterPro" id="IPR018187">
    <property type="entry name" value="Asp/Glu_racemase_AS_1"/>
</dbReference>
<evidence type="ECO:0000256" key="7">
    <source>
        <dbReference type="HAMAP-Rule" id="MF_00258"/>
    </source>
</evidence>
<comment type="caution">
    <text evidence="8">The sequence shown here is derived from an EMBL/GenBank/DDBJ whole genome shotgun (WGS) entry which is preliminary data.</text>
</comment>